<dbReference type="GO" id="GO:0050308">
    <property type="term" value="F:sugar-phosphatase activity"/>
    <property type="evidence" value="ECO:0007669"/>
    <property type="project" value="TreeGrafter"/>
</dbReference>
<evidence type="ECO:0000313" key="2">
    <source>
        <dbReference type="Proteomes" id="UP000019754"/>
    </source>
</evidence>
<dbReference type="InterPro" id="IPR036412">
    <property type="entry name" value="HAD-like_sf"/>
</dbReference>
<dbReference type="InterPro" id="IPR023214">
    <property type="entry name" value="HAD_sf"/>
</dbReference>
<accession>A0A022KZV3</accession>
<dbReference type="SFLD" id="SFLDG01129">
    <property type="entry name" value="C1.5:_HAD__Beta-PGM__Phosphata"/>
    <property type="match status" value="1"/>
</dbReference>
<dbReference type="InterPro" id="IPR023198">
    <property type="entry name" value="PGP-like_dom2"/>
</dbReference>
<dbReference type="HOGENOM" id="CLU_045011_13_4_11"/>
<dbReference type="AlphaFoldDB" id="A0A022KZV3"/>
<sequence>MSTAPTADLPWRTSALLLDMDGTLIDSGPTVVRAWNTLFAELGSTATFEHDMHGTPAKQVLARVFPDMTEDELAAAHARIEQLESDDVSEIVILPGTARILEQLDAASQQLGRPTWTIVTSCTQALFGARWATTGLPAPESLVTADQVERGKPDPAPYLLGAERIGVDPAHAVVIEDSVGGLRSGIDAGCATIAVTTTTPAADLEPYAPVLLTSLDDLEVSVEGDDLLLSRRGGV</sequence>
<gene>
    <name evidence="1" type="ORF">D641_0105335</name>
</gene>
<dbReference type="Pfam" id="PF13419">
    <property type="entry name" value="HAD_2"/>
    <property type="match status" value="1"/>
</dbReference>
<protein>
    <submittedName>
        <fullName evidence="1">Haloacid dehalogenase</fullName>
    </submittedName>
</protein>
<dbReference type="InterPro" id="IPR051806">
    <property type="entry name" value="HAD-like_SPP"/>
</dbReference>
<dbReference type="SFLD" id="SFLDS00003">
    <property type="entry name" value="Haloacid_Dehalogenase"/>
    <property type="match status" value="1"/>
</dbReference>
<dbReference type="STRING" id="1249481.D641_0105335"/>
<dbReference type="Gene3D" id="3.40.50.1000">
    <property type="entry name" value="HAD superfamily/HAD-like"/>
    <property type="match status" value="1"/>
</dbReference>
<dbReference type="PANTHER" id="PTHR43481">
    <property type="entry name" value="FRUCTOSE-1-PHOSPHATE PHOSPHATASE"/>
    <property type="match status" value="1"/>
</dbReference>
<evidence type="ECO:0000313" key="1">
    <source>
        <dbReference type="EMBL" id="EYT50206.1"/>
    </source>
</evidence>
<dbReference type="PANTHER" id="PTHR43481:SF4">
    <property type="entry name" value="GLYCEROL-1-PHOSPHATE PHOSPHOHYDROLASE 1-RELATED"/>
    <property type="match status" value="1"/>
</dbReference>
<organism evidence="1 2">
    <name type="scientific">Brachybacterium muris UCD-AY4</name>
    <dbReference type="NCBI Taxonomy" id="1249481"/>
    <lineage>
        <taxon>Bacteria</taxon>
        <taxon>Bacillati</taxon>
        <taxon>Actinomycetota</taxon>
        <taxon>Actinomycetes</taxon>
        <taxon>Micrococcales</taxon>
        <taxon>Dermabacteraceae</taxon>
        <taxon>Brachybacterium</taxon>
    </lineage>
</organism>
<dbReference type="NCBIfam" id="TIGR01509">
    <property type="entry name" value="HAD-SF-IA-v3"/>
    <property type="match status" value="1"/>
</dbReference>
<keyword evidence="2" id="KW-1185">Reference proteome</keyword>
<proteinExistence type="predicted"/>
<dbReference type="Proteomes" id="UP000019754">
    <property type="component" value="Unassembled WGS sequence"/>
</dbReference>
<name>A0A022KZV3_9MICO</name>
<dbReference type="Gene3D" id="1.10.150.240">
    <property type="entry name" value="Putative phosphatase, domain 2"/>
    <property type="match status" value="1"/>
</dbReference>
<reference evidence="1 2" key="1">
    <citation type="journal article" date="2013" name="Genome Announc.">
        <title>Draft genome sequence of an Actinobacterium, Brachybacterium muris strain UCD-AY4.</title>
        <authorList>
            <person name="Lo J.R."/>
            <person name="Lang J.M."/>
            <person name="Darling A.E."/>
            <person name="Eisen J.A."/>
            <person name="Coil D.A."/>
        </authorList>
    </citation>
    <scope>NUCLEOTIDE SEQUENCE [LARGE SCALE GENOMIC DNA]</scope>
    <source>
        <strain evidence="1 2">UCD-AY4</strain>
    </source>
</reference>
<dbReference type="InterPro" id="IPR006439">
    <property type="entry name" value="HAD-SF_hydro_IA"/>
</dbReference>
<comment type="caution">
    <text evidence="1">The sequence shown here is derived from an EMBL/GenBank/DDBJ whole genome shotgun (WGS) entry which is preliminary data.</text>
</comment>
<dbReference type="InterPro" id="IPR041492">
    <property type="entry name" value="HAD_2"/>
</dbReference>
<dbReference type="RefSeq" id="WP_017822771.1">
    <property type="nucleotide sequence ID" value="NZ_AORC01000005.1"/>
</dbReference>
<dbReference type="OrthoDB" id="9800058at2"/>
<dbReference type="SUPFAM" id="SSF56784">
    <property type="entry name" value="HAD-like"/>
    <property type="match status" value="1"/>
</dbReference>
<dbReference type="EMBL" id="AORC01000005">
    <property type="protein sequence ID" value="EYT50206.1"/>
    <property type="molecule type" value="Genomic_DNA"/>
</dbReference>